<keyword evidence="7 11" id="KW-0479">Metal-binding</keyword>
<dbReference type="SUPFAM" id="SSF101821">
    <property type="entry name" value="Aminopeptidase/glucanase lid domain"/>
    <property type="match status" value="1"/>
</dbReference>
<evidence type="ECO:0000256" key="11">
    <source>
        <dbReference type="RuleBase" id="RU004386"/>
    </source>
</evidence>
<dbReference type="Gene3D" id="2.30.250.10">
    <property type="entry name" value="Aminopeptidase i, Domain 2"/>
    <property type="match status" value="1"/>
</dbReference>
<dbReference type="GO" id="GO:0004177">
    <property type="term" value="F:aminopeptidase activity"/>
    <property type="evidence" value="ECO:0007669"/>
    <property type="project" value="UniProtKB-KW"/>
</dbReference>
<keyword evidence="9 11" id="KW-0862">Zinc</keyword>
<dbReference type="CDD" id="cd05658">
    <property type="entry name" value="M18_DAP"/>
    <property type="match status" value="1"/>
</dbReference>
<dbReference type="EC" id="3.4.11.21" evidence="4"/>
<dbReference type="GO" id="GO:0008237">
    <property type="term" value="F:metallopeptidase activity"/>
    <property type="evidence" value="ECO:0007669"/>
    <property type="project" value="UniProtKB-KW"/>
</dbReference>
<evidence type="ECO:0000256" key="2">
    <source>
        <dbReference type="ARBA" id="ARBA00001947"/>
    </source>
</evidence>
<evidence type="ECO:0000256" key="1">
    <source>
        <dbReference type="ARBA" id="ARBA00001335"/>
    </source>
</evidence>
<dbReference type="PRINTS" id="PR00932">
    <property type="entry name" value="AMINO1PTASE"/>
</dbReference>
<dbReference type="InterPro" id="IPR001948">
    <property type="entry name" value="Peptidase_M18"/>
</dbReference>
<evidence type="ECO:0000313" key="14">
    <source>
        <dbReference type="Proteomes" id="UP001176521"/>
    </source>
</evidence>
<dbReference type="GO" id="GO:0008270">
    <property type="term" value="F:zinc ion binding"/>
    <property type="evidence" value="ECO:0007669"/>
    <property type="project" value="InterPro"/>
</dbReference>
<sequence>MTAVAIAPLTKGPSPPPAALRFLRYVDASPTPFHATAVSARMLQDAGFERLRESEPWEGKIKKGGRYFFTRNQSALVAFAVGHQFRPGNGVHLVGAHTDSPNFHIKPISSKKKEGYLQCSVETYGGGLWSTWFDRDLSLAGRVIVADSKSNKSFTSQLIHIRRPILRIPTLAIHLNRTANEAFKFNQEDNMVPILGLEAAKALNQPVANNDAGKEPDSDSAAVGSPTMRSKHHPALLDLIANELSVSVDAIQDFELSLYDVQPAAVGGLNNEFIHSPRLDNQMSCFCATEALIQSLAPTSASSTEPLNTSASIRAIALFDNEEVGSVSTHGAESNMLASTVRRLASMPIEGIQTEESEWRNATAYERAIAKSFLISSDMAHGFHPNYSSFYEDQHRPRINGGPVIKTNAKQRYASTAPTTFLLRRLAKLADVPLQEFEVRNDMPCGSTIGPMMSKTGIRTVDLGNPQLSMHSIRETCGSGDVELKEKLFVSFFNHFEEVDAQLTVD</sequence>
<evidence type="ECO:0000256" key="4">
    <source>
        <dbReference type="ARBA" id="ARBA00011965"/>
    </source>
</evidence>
<evidence type="ECO:0000256" key="12">
    <source>
        <dbReference type="SAM" id="MobiDB-lite"/>
    </source>
</evidence>
<dbReference type="Pfam" id="PF02127">
    <property type="entry name" value="Peptidase_M18"/>
    <property type="match status" value="1"/>
</dbReference>
<evidence type="ECO:0000256" key="9">
    <source>
        <dbReference type="ARBA" id="ARBA00022833"/>
    </source>
</evidence>
<gene>
    <name evidence="13" type="ORF">OC842_003234</name>
</gene>
<evidence type="ECO:0000256" key="7">
    <source>
        <dbReference type="ARBA" id="ARBA00022723"/>
    </source>
</evidence>
<protein>
    <recommendedName>
        <fullName evidence="4">aspartyl aminopeptidase</fullName>
        <ecNumber evidence="4">3.4.11.21</ecNumber>
    </recommendedName>
</protein>
<evidence type="ECO:0000313" key="13">
    <source>
        <dbReference type="EMBL" id="KAK0532657.1"/>
    </source>
</evidence>
<evidence type="ECO:0000256" key="3">
    <source>
        <dbReference type="ARBA" id="ARBA00008290"/>
    </source>
</evidence>
<keyword evidence="6 11" id="KW-0645">Protease</keyword>
<organism evidence="13 14">
    <name type="scientific">Tilletia horrida</name>
    <dbReference type="NCBI Taxonomy" id="155126"/>
    <lineage>
        <taxon>Eukaryota</taxon>
        <taxon>Fungi</taxon>
        <taxon>Dikarya</taxon>
        <taxon>Basidiomycota</taxon>
        <taxon>Ustilaginomycotina</taxon>
        <taxon>Exobasidiomycetes</taxon>
        <taxon>Tilletiales</taxon>
        <taxon>Tilletiaceae</taxon>
        <taxon>Tilletia</taxon>
    </lineage>
</organism>
<accession>A0AAN6JKL6</accession>
<evidence type="ECO:0000256" key="5">
    <source>
        <dbReference type="ARBA" id="ARBA00022438"/>
    </source>
</evidence>
<reference evidence="13" key="1">
    <citation type="journal article" date="2023" name="PhytoFront">
        <title>Draft Genome Resources of Seven Strains of Tilletia horrida, Causal Agent of Kernel Smut of Rice.</title>
        <authorList>
            <person name="Khanal S."/>
            <person name="Antony Babu S."/>
            <person name="Zhou X.G."/>
        </authorList>
    </citation>
    <scope>NUCLEOTIDE SEQUENCE</scope>
    <source>
        <strain evidence="13">TX3</strain>
    </source>
</reference>
<comment type="similarity">
    <text evidence="3 11">Belongs to the peptidase M18 family.</text>
</comment>
<dbReference type="GO" id="GO:0000324">
    <property type="term" value="C:fungal-type vacuole"/>
    <property type="evidence" value="ECO:0007669"/>
    <property type="project" value="TreeGrafter"/>
</dbReference>
<keyword evidence="14" id="KW-1185">Reference proteome</keyword>
<name>A0AAN6JKL6_9BASI</name>
<proteinExistence type="inferred from homology"/>
<comment type="cofactor">
    <cofactor evidence="2">
        <name>Zn(2+)</name>
        <dbReference type="ChEBI" id="CHEBI:29105"/>
    </cofactor>
</comment>
<dbReference type="NCBIfam" id="NF002759">
    <property type="entry name" value="PRK02813.1"/>
    <property type="match status" value="1"/>
</dbReference>
<keyword evidence="10 11" id="KW-0482">Metalloprotease</keyword>
<evidence type="ECO:0000256" key="10">
    <source>
        <dbReference type="ARBA" id="ARBA00023049"/>
    </source>
</evidence>
<dbReference type="InterPro" id="IPR023358">
    <property type="entry name" value="Peptidase_M18_dom2"/>
</dbReference>
<dbReference type="SUPFAM" id="SSF53187">
    <property type="entry name" value="Zn-dependent exopeptidases"/>
    <property type="match status" value="1"/>
</dbReference>
<dbReference type="PANTHER" id="PTHR28570">
    <property type="entry name" value="ASPARTYL AMINOPEPTIDASE"/>
    <property type="match status" value="1"/>
</dbReference>
<feature type="region of interest" description="Disordered" evidence="12">
    <location>
        <begin position="208"/>
        <end position="229"/>
    </location>
</feature>
<comment type="catalytic activity">
    <reaction evidence="1">
        <text>Release of an N-terminal aspartate or glutamate from a peptide, with a preference for aspartate.</text>
        <dbReference type="EC" id="3.4.11.21"/>
    </reaction>
</comment>
<keyword evidence="5 11" id="KW-0031">Aminopeptidase</keyword>
<dbReference type="EMBL" id="JAPDMQ010000155">
    <property type="protein sequence ID" value="KAK0532657.1"/>
    <property type="molecule type" value="Genomic_DNA"/>
</dbReference>
<comment type="caution">
    <text evidence="13">The sequence shown here is derived from an EMBL/GenBank/DDBJ whole genome shotgun (WGS) entry which is preliminary data.</text>
</comment>
<evidence type="ECO:0000256" key="8">
    <source>
        <dbReference type="ARBA" id="ARBA00022801"/>
    </source>
</evidence>
<evidence type="ECO:0000256" key="6">
    <source>
        <dbReference type="ARBA" id="ARBA00022670"/>
    </source>
</evidence>
<dbReference type="AlphaFoldDB" id="A0AAN6JKL6"/>
<dbReference type="GO" id="GO:0006508">
    <property type="term" value="P:proteolysis"/>
    <property type="evidence" value="ECO:0007669"/>
    <property type="project" value="UniProtKB-KW"/>
</dbReference>
<dbReference type="FunFam" id="2.30.250.10:FF:000001">
    <property type="entry name" value="Aspartyl aminopeptidase 1"/>
    <property type="match status" value="1"/>
</dbReference>
<dbReference type="PANTHER" id="PTHR28570:SF3">
    <property type="entry name" value="ASPARTYL AMINOPEPTIDASE"/>
    <property type="match status" value="1"/>
</dbReference>
<dbReference type="Gene3D" id="3.40.630.10">
    <property type="entry name" value="Zn peptidases"/>
    <property type="match status" value="1"/>
</dbReference>
<dbReference type="Proteomes" id="UP001176521">
    <property type="component" value="Unassembled WGS sequence"/>
</dbReference>
<keyword evidence="8 11" id="KW-0378">Hydrolase</keyword>